<name>A0A7S2P6T7_9STRA</name>
<organism evidence="2">
    <name type="scientific">Leptocylindrus danicus</name>
    <dbReference type="NCBI Taxonomy" id="163516"/>
    <lineage>
        <taxon>Eukaryota</taxon>
        <taxon>Sar</taxon>
        <taxon>Stramenopiles</taxon>
        <taxon>Ochrophyta</taxon>
        <taxon>Bacillariophyta</taxon>
        <taxon>Coscinodiscophyceae</taxon>
        <taxon>Chaetocerotophycidae</taxon>
        <taxon>Leptocylindrales</taxon>
        <taxon>Leptocylindraceae</taxon>
        <taxon>Leptocylindrus</taxon>
    </lineage>
</organism>
<keyword evidence="1" id="KW-0472">Membrane</keyword>
<keyword evidence="1" id="KW-1133">Transmembrane helix</keyword>
<keyword evidence="1" id="KW-0812">Transmembrane</keyword>
<evidence type="ECO:0000256" key="1">
    <source>
        <dbReference type="SAM" id="Phobius"/>
    </source>
</evidence>
<accession>A0A7S2P6T7</accession>
<dbReference type="SUPFAM" id="SSF48452">
    <property type="entry name" value="TPR-like"/>
    <property type="match status" value="1"/>
</dbReference>
<dbReference type="AlphaFoldDB" id="A0A7S2P6T7"/>
<evidence type="ECO:0000313" key="2">
    <source>
        <dbReference type="EMBL" id="CAD9579267.1"/>
    </source>
</evidence>
<protein>
    <submittedName>
        <fullName evidence="2">Uncharacterized protein</fullName>
    </submittedName>
</protein>
<reference evidence="2" key="1">
    <citation type="submission" date="2021-01" db="EMBL/GenBank/DDBJ databases">
        <authorList>
            <person name="Corre E."/>
            <person name="Pelletier E."/>
            <person name="Niang G."/>
            <person name="Scheremetjew M."/>
            <person name="Finn R."/>
            <person name="Kale V."/>
            <person name="Holt S."/>
            <person name="Cochrane G."/>
            <person name="Meng A."/>
            <person name="Brown T."/>
            <person name="Cohen L."/>
        </authorList>
    </citation>
    <scope>NUCLEOTIDE SEQUENCE</scope>
    <source>
        <strain evidence="2">B650</strain>
    </source>
</reference>
<dbReference type="InterPro" id="IPR011990">
    <property type="entry name" value="TPR-like_helical_dom_sf"/>
</dbReference>
<proteinExistence type="predicted"/>
<sequence>MTWRTDMAKSHVGVIKSTYENLVRMYDDYVKDLVSMQTLIWIFFSLCKFIIFMIMVTGAHPLYLFICRMIWPLSANEWIKEGRVCLKKDKYKDAEKKFIACVEQYPKHQEGYAMLCETQLRLRKYNDCINTAKLGLSIDPSWKMLKERMIEADGVMKGKLTESQLGAGFFQRDGRALS</sequence>
<dbReference type="EMBL" id="HBGY01015123">
    <property type="protein sequence ID" value="CAD9579267.1"/>
    <property type="molecule type" value="Transcribed_RNA"/>
</dbReference>
<dbReference type="Gene3D" id="1.25.40.10">
    <property type="entry name" value="Tetratricopeptide repeat domain"/>
    <property type="match status" value="1"/>
</dbReference>
<gene>
    <name evidence="2" type="ORF">LDAN0321_LOCUS9814</name>
</gene>
<feature type="transmembrane region" description="Helical" evidence="1">
    <location>
        <begin position="39"/>
        <end position="66"/>
    </location>
</feature>